<name>A0ABP0LEE2_9DINO</name>
<feature type="compositionally biased region" description="Polar residues" evidence="1">
    <location>
        <begin position="70"/>
        <end position="79"/>
    </location>
</feature>
<sequence length="232" mass="25740">MSRPFPQISQKTAHLFCSSFHLAEDAYPKDGKYLTGIATVSCALVELPERNLPKSGSIHAVGSVKRKRSPTSTQETPTRSPRAGGPGCDRKPRLQAWAFSRMLSKEELMALHLGTRTRYHRDYQIPVQSTEIVNPGVEVVVSGFMQCEFPGCSASVTLTGLPTNGDARCFFTYGVAITDFSGPEEVVEYIRIDEHTVVERCWPQADGNPDTLPLGEVNRHLARWQCLRVSFV</sequence>
<accession>A0ABP0LEE2</accession>
<evidence type="ECO:0000313" key="2">
    <source>
        <dbReference type="EMBL" id="CAK9036680.1"/>
    </source>
</evidence>
<protein>
    <submittedName>
        <fullName evidence="2">Uncharacterized protein</fullName>
    </submittedName>
</protein>
<proteinExistence type="predicted"/>
<gene>
    <name evidence="2" type="ORF">CCMP2556_LOCUS20377</name>
</gene>
<evidence type="ECO:0000313" key="3">
    <source>
        <dbReference type="Proteomes" id="UP001642484"/>
    </source>
</evidence>
<dbReference type="Proteomes" id="UP001642484">
    <property type="component" value="Unassembled WGS sequence"/>
</dbReference>
<organism evidence="2 3">
    <name type="scientific">Durusdinium trenchii</name>
    <dbReference type="NCBI Taxonomy" id="1381693"/>
    <lineage>
        <taxon>Eukaryota</taxon>
        <taxon>Sar</taxon>
        <taxon>Alveolata</taxon>
        <taxon>Dinophyceae</taxon>
        <taxon>Suessiales</taxon>
        <taxon>Symbiodiniaceae</taxon>
        <taxon>Durusdinium</taxon>
    </lineage>
</organism>
<evidence type="ECO:0000256" key="1">
    <source>
        <dbReference type="SAM" id="MobiDB-lite"/>
    </source>
</evidence>
<dbReference type="EMBL" id="CAXAMN010011925">
    <property type="protein sequence ID" value="CAK9036680.1"/>
    <property type="molecule type" value="Genomic_DNA"/>
</dbReference>
<keyword evidence="3" id="KW-1185">Reference proteome</keyword>
<comment type="caution">
    <text evidence="2">The sequence shown here is derived from an EMBL/GenBank/DDBJ whole genome shotgun (WGS) entry which is preliminary data.</text>
</comment>
<feature type="region of interest" description="Disordered" evidence="1">
    <location>
        <begin position="56"/>
        <end position="90"/>
    </location>
</feature>
<reference evidence="2 3" key="1">
    <citation type="submission" date="2024-02" db="EMBL/GenBank/DDBJ databases">
        <authorList>
            <person name="Chen Y."/>
            <person name="Shah S."/>
            <person name="Dougan E. K."/>
            <person name="Thang M."/>
            <person name="Chan C."/>
        </authorList>
    </citation>
    <scope>NUCLEOTIDE SEQUENCE [LARGE SCALE GENOMIC DNA]</scope>
</reference>